<feature type="region of interest" description="Disordered" evidence="1">
    <location>
        <begin position="142"/>
        <end position="169"/>
    </location>
</feature>
<sequence>MSGGNVIAAGPTSDGNGPLDCGDGSCYIKITGGVLLAYGSSGMAEYPSSNYSTQYSIGTALSLSAGTLWSIADSDGNVLFTFKALKMTQSVCLSIPEFEKNAVYTISTGGSYTGGTCVNEVYSGGSYSGGSVSSKLTLTAVTTSTGGGGMNPGRPGGGMNPGGPGGGRP</sequence>
<feature type="compositionally biased region" description="Gly residues" evidence="1">
    <location>
        <begin position="145"/>
        <end position="169"/>
    </location>
</feature>
<reference evidence="2" key="1">
    <citation type="submission" date="2019-08" db="EMBL/GenBank/DDBJ databases">
        <authorList>
            <person name="Kucharzyk K."/>
            <person name="Murdoch R.W."/>
            <person name="Higgins S."/>
            <person name="Loffler F."/>
        </authorList>
    </citation>
    <scope>NUCLEOTIDE SEQUENCE</scope>
</reference>
<evidence type="ECO:0000313" key="2">
    <source>
        <dbReference type="EMBL" id="MPM67591.1"/>
    </source>
</evidence>
<proteinExistence type="predicted"/>
<dbReference type="AlphaFoldDB" id="A0A645BSL0"/>
<protein>
    <submittedName>
        <fullName evidence="2">Uncharacterized protein</fullName>
    </submittedName>
</protein>
<gene>
    <name evidence="2" type="ORF">SDC9_114515</name>
</gene>
<evidence type="ECO:0000256" key="1">
    <source>
        <dbReference type="SAM" id="MobiDB-lite"/>
    </source>
</evidence>
<dbReference type="EMBL" id="VSSQ01021777">
    <property type="protein sequence ID" value="MPM67591.1"/>
    <property type="molecule type" value="Genomic_DNA"/>
</dbReference>
<organism evidence="2">
    <name type="scientific">bioreactor metagenome</name>
    <dbReference type="NCBI Taxonomy" id="1076179"/>
    <lineage>
        <taxon>unclassified sequences</taxon>
        <taxon>metagenomes</taxon>
        <taxon>ecological metagenomes</taxon>
    </lineage>
</organism>
<name>A0A645BSL0_9ZZZZ</name>
<comment type="caution">
    <text evidence="2">The sequence shown here is derived from an EMBL/GenBank/DDBJ whole genome shotgun (WGS) entry which is preliminary data.</text>
</comment>
<accession>A0A645BSL0</accession>